<evidence type="ECO:0000313" key="4">
    <source>
        <dbReference type="Proteomes" id="UP000198639"/>
    </source>
</evidence>
<dbReference type="RefSeq" id="WP_229408374.1">
    <property type="nucleotide sequence ID" value="NZ_FOLD01000001.1"/>
</dbReference>
<feature type="signal peptide" evidence="1">
    <location>
        <begin position="1"/>
        <end position="23"/>
    </location>
</feature>
<reference evidence="4" key="1">
    <citation type="submission" date="2016-10" db="EMBL/GenBank/DDBJ databases">
        <authorList>
            <person name="Varghese N."/>
            <person name="Submissions S."/>
        </authorList>
    </citation>
    <scope>NUCLEOTIDE SEQUENCE [LARGE SCALE GENOMIC DNA]</scope>
    <source>
        <strain evidence="4">CGMCC 1.12041</strain>
    </source>
</reference>
<dbReference type="Pfam" id="PF10988">
    <property type="entry name" value="DUF2807"/>
    <property type="match status" value="1"/>
</dbReference>
<dbReference type="Gene3D" id="2.160.20.120">
    <property type="match status" value="1"/>
</dbReference>
<dbReference type="Proteomes" id="UP000198639">
    <property type="component" value="Unassembled WGS sequence"/>
</dbReference>
<keyword evidence="4" id="KW-1185">Reference proteome</keyword>
<organism evidence="3 4">
    <name type="scientific">Massilia yuzhufengensis</name>
    <dbReference type="NCBI Taxonomy" id="1164594"/>
    <lineage>
        <taxon>Bacteria</taxon>
        <taxon>Pseudomonadati</taxon>
        <taxon>Pseudomonadota</taxon>
        <taxon>Betaproteobacteria</taxon>
        <taxon>Burkholderiales</taxon>
        <taxon>Oxalobacteraceae</taxon>
        <taxon>Telluria group</taxon>
        <taxon>Massilia</taxon>
    </lineage>
</organism>
<protein>
    <submittedName>
        <fullName evidence="3">Putative auto-transporter adhesin, head GIN domain</fullName>
    </submittedName>
</protein>
<evidence type="ECO:0000256" key="1">
    <source>
        <dbReference type="SAM" id="SignalP"/>
    </source>
</evidence>
<accession>A0A1I1DTR6</accession>
<dbReference type="AlphaFoldDB" id="A0A1I1DTR6"/>
<evidence type="ECO:0000259" key="2">
    <source>
        <dbReference type="Pfam" id="PF10988"/>
    </source>
</evidence>
<dbReference type="STRING" id="1164594.SAMN05216204_101285"/>
<evidence type="ECO:0000313" key="3">
    <source>
        <dbReference type="EMBL" id="SFB76090.1"/>
    </source>
</evidence>
<feature type="chain" id="PRO_5011498139" evidence="1">
    <location>
        <begin position="24"/>
        <end position="255"/>
    </location>
</feature>
<proteinExistence type="predicted"/>
<feature type="domain" description="Putative auto-transporter adhesin head GIN" evidence="2">
    <location>
        <begin position="38"/>
        <end position="239"/>
    </location>
</feature>
<name>A0A1I1DTR6_9BURK</name>
<gene>
    <name evidence="3" type="ORF">SAMN05216204_101285</name>
</gene>
<keyword evidence="1" id="KW-0732">Signal</keyword>
<sequence>MKKLLSAAAVAATLALVASPSLADEVVRENRSVDARVTKVKLGGIVDLVLRQGNTPSLVVSGDRRYVQRITTSQRGDTLEIGTESFNTRNNDVHEKLRAELTVPNLSAFTSHGVGASTVTGFTGNAIEVALDGAGSVTVNSNYRNVDARLGGVGGLTFNGIRADRVDLSLRGAGRISVSGESKLLRAKLAGVGSLEAQGLRAESVDLDMNGLGGATVYASRAADVDLNGMGSATVYGNPASRNVSANGMGKVSWK</sequence>
<dbReference type="InterPro" id="IPR021255">
    <property type="entry name" value="DUF2807"/>
</dbReference>
<dbReference type="EMBL" id="FOLD01000001">
    <property type="protein sequence ID" value="SFB76090.1"/>
    <property type="molecule type" value="Genomic_DNA"/>
</dbReference>